<dbReference type="EMBL" id="JAANYQ010000009">
    <property type="protein sequence ID" value="KAF4122489.1"/>
    <property type="molecule type" value="Genomic_DNA"/>
</dbReference>
<evidence type="ECO:0000256" key="2">
    <source>
        <dbReference type="ARBA" id="ARBA00010399"/>
    </source>
</evidence>
<proteinExistence type="inferred from homology"/>
<evidence type="ECO:0000256" key="5">
    <source>
        <dbReference type="ARBA" id="ARBA00022554"/>
    </source>
</evidence>
<feature type="compositionally biased region" description="Low complexity" evidence="12">
    <location>
        <begin position="35"/>
        <end position="53"/>
    </location>
</feature>
<accession>A0A9P4YWT9</accession>
<feature type="region of interest" description="Disordered" evidence="12">
    <location>
        <begin position="486"/>
        <end position="593"/>
    </location>
</feature>
<dbReference type="PANTHER" id="PTHR10340">
    <property type="entry name" value="SPHINGOMYELIN PHOSPHODIESTERASE"/>
    <property type="match status" value="1"/>
</dbReference>
<dbReference type="GO" id="GO:0008081">
    <property type="term" value="F:phosphoric diester hydrolase activity"/>
    <property type="evidence" value="ECO:0007669"/>
    <property type="project" value="TreeGrafter"/>
</dbReference>
<feature type="compositionally biased region" description="Basic residues" evidence="12">
    <location>
        <begin position="427"/>
        <end position="440"/>
    </location>
</feature>
<keyword evidence="13" id="KW-0732">Signal</keyword>
<dbReference type="InterPro" id="IPR012358">
    <property type="entry name" value="EndopolyPtase_N1"/>
</dbReference>
<evidence type="ECO:0000256" key="8">
    <source>
        <dbReference type="ARBA" id="ARBA00022968"/>
    </source>
</evidence>
<dbReference type="PIRSF" id="PIRSF027093">
    <property type="entry name" value="EndopolyPtase_N1"/>
    <property type="match status" value="1"/>
</dbReference>
<keyword evidence="9" id="KW-1133">Transmembrane helix</keyword>
<keyword evidence="11" id="KW-0325">Glycoprotein</keyword>
<evidence type="ECO:0000313" key="15">
    <source>
        <dbReference type="Proteomes" id="UP000749293"/>
    </source>
</evidence>
<organism evidence="14 15">
    <name type="scientific">Geosmithia morbida</name>
    <dbReference type="NCBI Taxonomy" id="1094350"/>
    <lineage>
        <taxon>Eukaryota</taxon>
        <taxon>Fungi</taxon>
        <taxon>Dikarya</taxon>
        <taxon>Ascomycota</taxon>
        <taxon>Pezizomycotina</taxon>
        <taxon>Sordariomycetes</taxon>
        <taxon>Hypocreomycetidae</taxon>
        <taxon>Hypocreales</taxon>
        <taxon>Bionectriaceae</taxon>
        <taxon>Geosmithia</taxon>
    </lineage>
</organism>
<evidence type="ECO:0000256" key="12">
    <source>
        <dbReference type="SAM" id="MobiDB-lite"/>
    </source>
</evidence>
<dbReference type="PANTHER" id="PTHR10340:SF55">
    <property type="entry name" value="ENDOPOLYPHOSPHATASE"/>
    <property type="match status" value="1"/>
</dbReference>
<evidence type="ECO:0000256" key="7">
    <source>
        <dbReference type="ARBA" id="ARBA00022801"/>
    </source>
</evidence>
<feature type="compositionally biased region" description="Acidic residues" evidence="12">
    <location>
        <begin position="523"/>
        <end position="542"/>
    </location>
</feature>
<feature type="chain" id="PRO_5040376892" description="Endopolyphosphatase" evidence="13">
    <location>
        <begin position="26"/>
        <end position="764"/>
    </location>
</feature>
<keyword evidence="7" id="KW-0378">Hydrolase</keyword>
<dbReference type="RefSeq" id="XP_035321141.1">
    <property type="nucleotide sequence ID" value="XM_035469446.1"/>
</dbReference>
<comment type="caution">
    <text evidence="14">The sequence shown here is derived from an EMBL/GenBank/DDBJ whole genome shotgun (WGS) entry which is preliminary data.</text>
</comment>
<evidence type="ECO:0000313" key="14">
    <source>
        <dbReference type="EMBL" id="KAF4122489.1"/>
    </source>
</evidence>
<dbReference type="GO" id="GO:0006798">
    <property type="term" value="P:polyphosphate catabolic process"/>
    <property type="evidence" value="ECO:0007669"/>
    <property type="project" value="TreeGrafter"/>
</dbReference>
<comment type="similarity">
    <text evidence="2">Belongs to the endopolyphosphatase PPN1 family.</text>
</comment>
<evidence type="ECO:0000256" key="11">
    <source>
        <dbReference type="ARBA" id="ARBA00023180"/>
    </source>
</evidence>
<dbReference type="GO" id="GO:0005774">
    <property type="term" value="C:vacuolar membrane"/>
    <property type="evidence" value="ECO:0007669"/>
    <property type="project" value="UniProtKB-SubCell"/>
</dbReference>
<keyword evidence="6" id="KW-0812">Transmembrane</keyword>
<reference evidence="14" key="1">
    <citation type="submission" date="2020-03" db="EMBL/GenBank/DDBJ databases">
        <title>Site-based positive gene gene selection in Geosmithia morbida across the United States reveals a broad range of putative effectors and factors for local host and environmental adapation.</title>
        <authorList>
            <person name="Onufrak A."/>
            <person name="Murdoch R.W."/>
            <person name="Gazis R."/>
            <person name="Huff M."/>
            <person name="Staton M."/>
            <person name="Klingeman W."/>
            <person name="Hadziabdic D."/>
        </authorList>
    </citation>
    <scope>NUCLEOTIDE SEQUENCE</scope>
    <source>
        <strain evidence="14">1262</strain>
    </source>
</reference>
<keyword evidence="10" id="KW-0472">Membrane</keyword>
<name>A0A9P4YWT9_9HYPO</name>
<keyword evidence="5" id="KW-0926">Vacuole</keyword>
<evidence type="ECO:0000256" key="6">
    <source>
        <dbReference type="ARBA" id="ARBA00022692"/>
    </source>
</evidence>
<evidence type="ECO:0000256" key="13">
    <source>
        <dbReference type="SAM" id="SignalP"/>
    </source>
</evidence>
<comment type="subcellular location">
    <subcellularLocation>
        <location evidence="1">Vacuole membrane</location>
        <topology evidence="1">Single-pass type II membrane protein</topology>
    </subcellularLocation>
</comment>
<feature type="region of interest" description="Disordered" evidence="12">
    <location>
        <begin position="688"/>
        <end position="743"/>
    </location>
</feature>
<feature type="compositionally biased region" description="Basic residues" evidence="12">
    <location>
        <begin position="721"/>
        <end position="740"/>
    </location>
</feature>
<dbReference type="GeneID" id="55973704"/>
<keyword evidence="8" id="KW-0735">Signal-anchor</keyword>
<evidence type="ECO:0000256" key="1">
    <source>
        <dbReference type="ARBA" id="ARBA00004576"/>
    </source>
</evidence>
<feature type="region of interest" description="Disordered" evidence="12">
    <location>
        <begin position="623"/>
        <end position="659"/>
    </location>
</feature>
<evidence type="ECO:0000256" key="9">
    <source>
        <dbReference type="ARBA" id="ARBA00022989"/>
    </source>
</evidence>
<feature type="compositionally biased region" description="Acidic residues" evidence="12">
    <location>
        <begin position="394"/>
        <end position="417"/>
    </location>
</feature>
<sequence length="764" mass="86877">MLPPNAPRRLPSLVSFLALVFAVVASPIDNAQQHVLQHGHEQQQQQQQQQQQHEASAVQGTQRKLTGKFLHITDFHPDLFYKAHTSPGKNSACHRGRGTAGVYGAEITECDSPLALINATCDWIAGNIKDDIDFVVWTGDSARHDSDENHPRSTKDVLATNRILADKLAETFSDPDSGRLAVPVVPNLGNNDFLPHNIFYPGPNRWLEAYTDIWRRFIPESEFHVFAFGGWFLVEAIPGHLAVLSLNTMYLFDRNAAVDGCANPSEPGFQQMEWLRIRLQQLRERGMKAILIGHVPPARTDGKQNWDESCWQKHTLWLQQYRDVVTASLYGHMNIDHFLLHDSKDIDILGTDATAQTEALDTDEKEVSVQSKEDYLLDLRRIWSNLPLSSIEGLTDDDDDDDDDDGDDAQVTENDDVDTYRKNRENKNKKHGKKKHDKKLKKIGGKYAERYSLSLVSPSIVPNYFPTIRVFEYNITGLEDTPVWADTFGLPSSSDPPLPESEVRAEEELASPDDQRELKRDGGEEDEEETLNGDDNDDVEAEEKEKKKKKKSKKNKKKGNKGNKGKKPKQPHLIVPEDPPKGSTPGPAYFPQPLTLKGYTQYFANLTHINNVVEDLDEPLSSYSRLKSKSDTGSDSDSDPDDLSSPGKKQPSPREFKYEVEYDTYEDKLYRLKDLTVLNYLKLAYKMRESEQGQGSSDVQEEDLDDDGDDDDVNDVDVQKNKKHKKGKKKKKKKHHKKDKNKTWLHFLDHAFVRTVPKEELERM</sequence>
<keyword evidence="15" id="KW-1185">Reference proteome</keyword>
<dbReference type="GO" id="GO:0000298">
    <property type="term" value="F:endopolyphosphatase activity"/>
    <property type="evidence" value="ECO:0007669"/>
    <property type="project" value="UniProtKB-EC"/>
</dbReference>
<evidence type="ECO:0000256" key="4">
    <source>
        <dbReference type="ARBA" id="ARBA00014458"/>
    </source>
</evidence>
<feature type="compositionally biased region" description="Basic and acidic residues" evidence="12">
    <location>
        <begin position="501"/>
        <end position="522"/>
    </location>
</feature>
<dbReference type="OrthoDB" id="348678at2759"/>
<feature type="signal peptide" evidence="13">
    <location>
        <begin position="1"/>
        <end position="25"/>
    </location>
</feature>
<dbReference type="InterPro" id="IPR029052">
    <property type="entry name" value="Metallo-depent_PP-like"/>
</dbReference>
<dbReference type="GO" id="GO:0000324">
    <property type="term" value="C:fungal-type vacuole"/>
    <property type="evidence" value="ECO:0007669"/>
    <property type="project" value="TreeGrafter"/>
</dbReference>
<dbReference type="Proteomes" id="UP000749293">
    <property type="component" value="Unassembled WGS sequence"/>
</dbReference>
<evidence type="ECO:0000256" key="10">
    <source>
        <dbReference type="ARBA" id="ARBA00023136"/>
    </source>
</evidence>
<feature type="region of interest" description="Disordered" evidence="12">
    <location>
        <begin position="35"/>
        <end position="60"/>
    </location>
</feature>
<dbReference type="SUPFAM" id="SSF56300">
    <property type="entry name" value="Metallo-dependent phosphatases"/>
    <property type="match status" value="1"/>
</dbReference>
<feature type="region of interest" description="Disordered" evidence="12">
    <location>
        <begin position="393"/>
        <end position="440"/>
    </location>
</feature>
<dbReference type="EC" id="3.6.1.10" evidence="3"/>
<protein>
    <recommendedName>
        <fullName evidence="4">Endopolyphosphatase</fullName>
        <ecNumber evidence="3">3.6.1.10</ecNumber>
    </recommendedName>
</protein>
<dbReference type="AlphaFoldDB" id="A0A9P4YWT9"/>
<gene>
    <name evidence="14" type="ORF">GMORB2_7481</name>
</gene>
<feature type="compositionally biased region" description="Acidic residues" evidence="12">
    <location>
        <begin position="699"/>
        <end position="715"/>
    </location>
</feature>
<feature type="compositionally biased region" description="Basic residues" evidence="12">
    <location>
        <begin position="546"/>
        <end position="570"/>
    </location>
</feature>
<evidence type="ECO:0000256" key="3">
    <source>
        <dbReference type="ARBA" id="ARBA00012459"/>
    </source>
</evidence>
<dbReference type="GO" id="GO:0004309">
    <property type="term" value="F:exopolyphosphatase activity"/>
    <property type="evidence" value="ECO:0007669"/>
    <property type="project" value="TreeGrafter"/>
</dbReference>